<feature type="region of interest" description="Disordered" evidence="4">
    <location>
        <begin position="766"/>
        <end position="792"/>
    </location>
</feature>
<protein>
    <submittedName>
        <fullName evidence="7">Tetratricopeptide repeat protein</fullName>
    </submittedName>
</protein>
<feature type="compositionally biased region" description="Polar residues" evidence="4">
    <location>
        <begin position="993"/>
        <end position="1020"/>
    </location>
</feature>
<evidence type="ECO:0000256" key="3">
    <source>
        <dbReference type="PROSITE-ProRule" id="PRU00339"/>
    </source>
</evidence>
<dbReference type="PANTHER" id="PTHR45641:SF19">
    <property type="entry name" value="NEPHROCYSTIN-3"/>
    <property type="match status" value="1"/>
</dbReference>
<feature type="transmembrane region" description="Helical" evidence="5">
    <location>
        <begin position="951"/>
        <end position="970"/>
    </location>
</feature>
<dbReference type="InterPro" id="IPR024983">
    <property type="entry name" value="CHAT_dom"/>
</dbReference>
<feature type="compositionally biased region" description="Basic and acidic residues" evidence="4">
    <location>
        <begin position="766"/>
        <end position="776"/>
    </location>
</feature>
<evidence type="ECO:0000256" key="5">
    <source>
        <dbReference type="SAM" id="Phobius"/>
    </source>
</evidence>
<keyword evidence="8" id="KW-1185">Reference proteome</keyword>
<dbReference type="InterPro" id="IPR011990">
    <property type="entry name" value="TPR-like_helical_dom_sf"/>
</dbReference>
<evidence type="ECO:0000313" key="8">
    <source>
        <dbReference type="Proteomes" id="UP001525890"/>
    </source>
</evidence>
<keyword evidence="1" id="KW-0677">Repeat</keyword>
<feature type="repeat" description="TPR" evidence="3">
    <location>
        <begin position="261"/>
        <end position="294"/>
    </location>
</feature>
<dbReference type="PROSITE" id="PS50005">
    <property type="entry name" value="TPR"/>
    <property type="match status" value="4"/>
</dbReference>
<dbReference type="Gene3D" id="1.25.40.10">
    <property type="entry name" value="Tetratricopeptide repeat domain"/>
    <property type="match status" value="3"/>
</dbReference>
<dbReference type="RefSeq" id="WP_368004999.1">
    <property type="nucleotide sequence ID" value="NZ_JAMXFF010000002.1"/>
</dbReference>
<feature type="repeat" description="TPR" evidence="3">
    <location>
        <begin position="429"/>
        <end position="462"/>
    </location>
</feature>
<dbReference type="Proteomes" id="UP001525890">
    <property type="component" value="Unassembled WGS sequence"/>
</dbReference>
<dbReference type="PRINTS" id="PR00381">
    <property type="entry name" value="KINESINLIGHT"/>
</dbReference>
<feature type="domain" description="CHAT" evidence="6">
    <location>
        <begin position="801"/>
        <end position="1308"/>
    </location>
</feature>
<dbReference type="Pfam" id="PF13424">
    <property type="entry name" value="TPR_12"/>
    <property type="match status" value="6"/>
</dbReference>
<proteinExistence type="predicted"/>
<feature type="region of interest" description="Disordered" evidence="4">
    <location>
        <begin position="993"/>
        <end position="1023"/>
    </location>
</feature>
<dbReference type="SUPFAM" id="SSF48452">
    <property type="entry name" value="TPR-like"/>
    <property type="match status" value="3"/>
</dbReference>
<sequence>MFDNLFEQVKSLHYKAITAYKNGHYQQGIQLAQQACELGKLAFGTNNHDYATLLNNLAELYYALGQLTDAEPLFRQAMEIRKLQLGENDLHYAASLNNLAELYRKMGRLTDAEPLLQKAIEILKVQLGENHPLYATSLNNLAALYEAMGRFRYAEPLYLQAMEILSVQLGENDPLYVTSVNNVAELYEAMGRLTDAEPLHRQAIKIRKQQLGENHPDYAQSLNNLALLYYAMGRFADAEPLHRQAIKIRKQQLGENHPDYAQSLNNLALLYYAMGRFADAEPLYRQAIEIRQLQLGENHPDYAQSLNNLAELYYVMGRLTEADTFLRQAIEILKVQLGDNHPDYATSLNGLAQLYQKMGRFRDADSLHRQAMEILKVQLGENHPNYATSLNSWALLYYAMGRFSEAETFLRQAIEIRQVQLGENHPDYAASLNNLAELYKAMGQFTDAEPLFRQAIEIEKLQLGENHPLYATSLNNLAALYEAMGRLTEADTFLRQAIEILKVQLGENHPDYASSLNNLAGLMAATDRPQEAFQLMQEANQIQNRTIGEILSISSDRQRLEYMQQNYWQLEVFLSLITQYLPEDAAAKQAALDLVLRRKGLATEAGLLLRSLIFSGRYPHLMPEFEKLRQLIQQVSFLTTQMQNQSGEQLSGYRVELARVTQEREEVERSLSRQMPEMNLQMHLNDASREAIAQALPKGSTLVEFVRFNVVNFKAVKAHGDKQRFPARYLAFVLPAGEAAGVEMIDLGEAEEIDRLCQTFRLSVSDKEQSHPDRDIALPTDKTPVEQSPESVSPMLYTTSEGQELYQKLIIPLKPYLQPQQTVYIAPDGELTTLPLGILSQEGTAYLMDEYGLRYLSVGRDLLRFQFPIPVDYTDSLVIANPDYNLRVEGLKLPKLPQPIAQEMTPPPPNIKALKPPKQPQPIAQEMMLAVAGAIAFLSYFILLAVFPMAILLLVFGILWLAVVVHNASYGDRLHQFEKQAREYDRQVTQPITPEGVTTNVRSDSFRSQSIPTQPTQPASPVSEEVRSLLRELGEGPGEVFTKLPGTQIEGELIAELLGVPLYTEAQAVKSLLSRCRSPKIVHIATHGYFLPIHQTPPDWGMFPQILGSETNPGMPLSVRSRYRVEFQDPMTRAGLALAGANTAWQGGILPELAEEGVLTAQGAFQVDLTGTRLVVLSACNTALGDQTIGEGVLGLRRSFIVAGAETVVMSLWSVPDVPTAILMKRFYHNLLKTELGRTQALEKAQRYLQQITIGKIRAEWLTEEAIDAVAQHSEKSAIWLKILSTKSDNFQPFAGVKYWAAFVCIGNPSPFPKKAIAFP</sequence>
<keyword evidence="5" id="KW-0812">Transmembrane</keyword>
<keyword evidence="5" id="KW-1133">Transmembrane helix</keyword>
<comment type="caution">
    <text evidence="7">The sequence shown here is derived from an EMBL/GenBank/DDBJ whole genome shotgun (WGS) entry which is preliminary data.</text>
</comment>
<evidence type="ECO:0000256" key="4">
    <source>
        <dbReference type="SAM" id="MobiDB-lite"/>
    </source>
</evidence>
<dbReference type="Pfam" id="PF12770">
    <property type="entry name" value="CHAT"/>
    <property type="match status" value="1"/>
</dbReference>
<dbReference type="Pfam" id="PF13374">
    <property type="entry name" value="TPR_10"/>
    <property type="match status" value="1"/>
</dbReference>
<evidence type="ECO:0000259" key="6">
    <source>
        <dbReference type="Pfam" id="PF12770"/>
    </source>
</evidence>
<evidence type="ECO:0000256" key="2">
    <source>
        <dbReference type="ARBA" id="ARBA00022803"/>
    </source>
</evidence>
<dbReference type="InterPro" id="IPR019734">
    <property type="entry name" value="TPR_rpt"/>
</dbReference>
<reference evidence="7 8" key="1">
    <citation type="journal article" date="2022" name="Front. Microbiol.">
        <title>High genomic differentiation and limited gene flow indicate recent cryptic speciation within the genus Laspinema (cyanobacteria).</title>
        <authorList>
            <person name="Stanojkovic A."/>
            <person name="Skoupy S."/>
            <person name="Skaloud P."/>
            <person name="Dvorak P."/>
        </authorList>
    </citation>
    <scope>NUCLEOTIDE SEQUENCE [LARGE SCALE GENOMIC DNA]</scope>
    <source>
        <strain evidence="7 8">D2a</strain>
    </source>
</reference>
<name>A0ABT2MKL8_9CYAN</name>
<organism evidence="7 8">
    <name type="scientific">Laspinema palackyanum D2a</name>
    <dbReference type="NCBI Taxonomy" id="2953684"/>
    <lineage>
        <taxon>Bacteria</taxon>
        <taxon>Bacillati</taxon>
        <taxon>Cyanobacteriota</taxon>
        <taxon>Cyanophyceae</taxon>
        <taxon>Oscillatoriophycideae</taxon>
        <taxon>Oscillatoriales</taxon>
        <taxon>Laspinemataceae</taxon>
        <taxon>Laspinema</taxon>
        <taxon>Laspinema palackyanum</taxon>
    </lineage>
</organism>
<dbReference type="PANTHER" id="PTHR45641">
    <property type="entry name" value="TETRATRICOPEPTIDE REPEAT PROTEIN (AFU_ORTHOLOGUE AFUA_6G03870)"/>
    <property type="match status" value="1"/>
</dbReference>
<accession>A0ABT2MKL8</accession>
<feature type="transmembrane region" description="Helical" evidence="5">
    <location>
        <begin position="927"/>
        <end position="946"/>
    </location>
</feature>
<evidence type="ECO:0000313" key="7">
    <source>
        <dbReference type="EMBL" id="MCT7965298.1"/>
    </source>
</evidence>
<keyword evidence="2 3" id="KW-0802">TPR repeat</keyword>
<evidence type="ECO:0000256" key="1">
    <source>
        <dbReference type="ARBA" id="ARBA00022737"/>
    </source>
</evidence>
<dbReference type="EMBL" id="JAMXFF010000002">
    <property type="protein sequence ID" value="MCT7965298.1"/>
    <property type="molecule type" value="Genomic_DNA"/>
</dbReference>
<keyword evidence="5" id="KW-0472">Membrane</keyword>
<feature type="repeat" description="TPR" evidence="3">
    <location>
        <begin position="51"/>
        <end position="84"/>
    </location>
</feature>
<feature type="repeat" description="TPR" evidence="3">
    <location>
        <begin position="219"/>
        <end position="252"/>
    </location>
</feature>
<dbReference type="SMART" id="SM00028">
    <property type="entry name" value="TPR"/>
    <property type="match status" value="12"/>
</dbReference>
<gene>
    <name evidence="7" type="ORF">NG799_02990</name>
</gene>